<accession>A0A0L7LCI2</accession>
<dbReference type="PANTHER" id="PTHR14344:SF3">
    <property type="entry name" value="WD REPEAT-CONTAINING PROTEIN 6"/>
    <property type="match status" value="1"/>
</dbReference>
<keyword evidence="7" id="KW-0560">Oxidoreductase</keyword>
<feature type="non-terminal residue" evidence="12">
    <location>
        <position position="1088"/>
    </location>
</feature>
<protein>
    <recommendedName>
        <fullName evidence="9">tRNA (34-2'-O)-methyltransferase regulator WDR6</fullName>
    </recommendedName>
</protein>
<dbReference type="InterPro" id="IPR015943">
    <property type="entry name" value="WD40/YVTN_repeat-like_dom_sf"/>
</dbReference>
<organism evidence="12 13">
    <name type="scientific">Operophtera brumata</name>
    <name type="common">Winter moth</name>
    <name type="synonym">Phalaena brumata</name>
    <dbReference type="NCBI Taxonomy" id="104452"/>
    <lineage>
        <taxon>Eukaryota</taxon>
        <taxon>Metazoa</taxon>
        <taxon>Ecdysozoa</taxon>
        <taxon>Arthropoda</taxon>
        <taxon>Hexapoda</taxon>
        <taxon>Insecta</taxon>
        <taxon>Pterygota</taxon>
        <taxon>Neoptera</taxon>
        <taxon>Endopterygota</taxon>
        <taxon>Lepidoptera</taxon>
        <taxon>Glossata</taxon>
        <taxon>Ditrysia</taxon>
        <taxon>Geometroidea</taxon>
        <taxon>Geometridae</taxon>
        <taxon>Larentiinae</taxon>
        <taxon>Operophtera</taxon>
    </lineage>
</organism>
<evidence type="ECO:0000256" key="1">
    <source>
        <dbReference type="ARBA" id="ARBA00004496"/>
    </source>
</evidence>
<comment type="similarity">
    <text evidence="8">Belongs to the WD repeat WDR6 family.</text>
</comment>
<keyword evidence="13" id="KW-1185">Reference proteome</keyword>
<dbReference type="InterPro" id="IPR036322">
    <property type="entry name" value="WD40_repeat_dom_sf"/>
</dbReference>
<dbReference type="InterPro" id="IPR001017">
    <property type="entry name" value="DH_E1"/>
</dbReference>
<dbReference type="GO" id="GO:0016624">
    <property type="term" value="F:oxidoreductase activity, acting on the aldehyde or oxo group of donors, disulfide as acceptor"/>
    <property type="evidence" value="ECO:0007669"/>
    <property type="project" value="InterPro"/>
</dbReference>
<dbReference type="PANTHER" id="PTHR14344">
    <property type="entry name" value="WD REPEAT PROTEIN"/>
    <property type="match status" value="1"/>
</dbReference>
<evidence type="ECO:0000256" key="6">
    <source>
        <dbReference type="ARBA" id="ARBA00022946"/>
    </source>
</evidence>
<keyword evidence="2" id="KW-0963">Cytoplasm</keyword>
<dbReference type="Pfam" id="PF00400">
    <property type="entry name" value="WD40"/>
    <property type="match status" value="1"/>
</dbReference>
<dbReference type="PROSITE" id="PS50294">
    <property type="entry name" value="WD_REPEATS_REGION"/>
    <property type="match status" value="1"/>
</dbReference>
<evidence type="ECO:0000256" key="7">
    <source>
        <dbReference type="ARBA" id="ARBA00023002"/>
    </source>
</evidence>
<dbReference type="InterPro" id="IPR011047">
    <property type="entry name" value="Quinoprotein_ADH-like_sf"/>
</dbReference>
<proteinExistence type="inferred from homology"/>
<dbReference type="GO" id="GO:0005737">
    <property type="term" value="C:cytoplasm"/>
    <property type="evidence" value="ECO:0007669"/>
    <property type="project" value="UniProtKB-SubCell"/>
</dbReference>
<evidence type="ECO:0000256" key="9">
    <source>
        <dbReference type="ARBA" id="ARBA00040154"/>
    </source>
</evidence>
<evidence type="ECO:0000256" key="4">
    <source>
        <dbReference type="ARBA" id="ARBA00022694"/>
    </source>
</evidence>
<dbReference type="EMBL" id="JTDY01001710">
    <property type="protein sequence ID" value="KOB73105.1"/>
    <property type="molecule type" value="Genomic_DNA"/>
</dbReference>
<evidence type="ECO:0000256" key="5">
    <source>
        <dbReference type="ARBA" id="ARBA00022737"/>
    </source>
</evidence>
<evidence type="ECO:0000313" key="12">
    <source>
        <dbReference type="EMBL" id="KOB73105.1"/>
    </source>
</evidence>
<evidence type="ECO:0000256" key="3">
    <source>
        <dbReference type="ARBA" id="ARBA00022574"/>
    </source>
</evidence>
<evidence type="ECO:0000256" key="2">
    <source>
        <dbReference type="ARBA" id="ARBA00022490"/>
    </source>
</evidence>
<dbReference type="Gene3D" id="2.130.10.10">
    <property type="entry name" value="YVTN repeat-like/Quinoprotein amine dehydrogenase"/>
    <property type="match status" value="3"/>
</dbReference>
<evidence type="ECO:0000256" key="8">
    <source>
        <dbReference type="ARBA" id="ARBA00038255"/>
    </source>
</evidence>
<dbReference type="SMART" id="SM00320">
    <property type="entry name" value="WD40"/>
    <property type="match status" value="8"/>
</dbReference>
<dbReference type="SUPFAM" id="SSF50978">
    <property type="entry name" value="WD40 repeat-like"/>
    <property type="match status" value="2"/>
</dbReference>
<dbReference type="PROSITE" id="PS50082">
    <property type="entry name" value="WD_REPEATS_2"/>
    <property type="match status" value="1"/>
</dbReference>
<sequence>MPQAVGAAYAFKRVPNNERCVICYFGDGAASEGDAHAAFNFAATLDCPVIIRNNGYAISTPTSEQYRGDGIAARGPALGLHTLRVDGTDTLAVYNAVARARDLAVRGNKPVLIEAMSYRVGHHSTSDDSTAYRSLEEIQKWTNDESPLEKFKLYLENKGFWDADSDKAWQKESRDIVVKTMQDGGGRSIIVFGGKQFTIVVGPVGEDDPVAFTRLFAPVVCHDWLQAAAWTPRDNAVSVLTAHNVVQKYNDTTLALEGSYSSRDNSILYSGLLLALERDVLVMAGTVYSEVIVYVCGEEEPLHRLKGHKGVIFSISCYPEKNIIVTTSDDRSVRIWGPNVTPHLPWDSTEYWRKEIVCKHELYGHSARVMRSCITEDQIVSVGEDSRICFWTHDGVLIRKVKRHQNAGIWSVKARRSFLITGGGDGAVTAQYLPVAEDEYQKTDVLNLGIGNPKQIAYSAKANLYILYESNRFIYYDIEKKTTLDLSNQNYFESTFHAMSVSPCRKLCALAGKNSIVKVVLENCLEDNPEFITAKLSINLEDGPILSLQWAGQGLLVTCTRDGLITVLIVSLTAVTLYAVFEIPNCKERWLTSAAVDHTWDMFILGDRCGGIHLYRKESKVPLKSFSKLHGRYGPTSITIIQDQVITTGRDRTIKYYKMTGNELTHTVTKELDFHWVERFLDQQIVCGFKEKMFVMFSLRTNETLLELACGGGHRSWDVLYYNQWNGINEKSFLKLVYLKNSNIYTETVSLGKIVPIRVADGSHSKEINCLKSYQIAGRTIFISGGEDTTLRVSSLDNEMEFNDLVICKHLSSVRTLKTYTKTRDEVLVISAGGRAQICINSFKFIQIDRKDDMIKVEALDLVDYMLKGTDKERKGDETWRNVSVDPEPETRIMDVDYIINKNEYTIFAGCSDASVRVLVYNDEKATLKMICQSSFARACILKTTCIKYLKYDLLISCSTRGEVAFWNARNVNNNCNFEPFFVTTTNMSGINSFVTRNIPDNRILIATGGDDNALHLNVLDVADRHNLSSMQVLHSLVLDNHHSSAITGLCLVDNLILSTSIDQRITLYRWKVSDKIECKFVYQTFSD</sequence>
<evidence type="ECO:0000256" key="10">
    <source>
        <dbReference type="PROSITE-ProRule" id="PRU00221"/>
    </source>
</evidence>
<keyword evidence="3 10" id="KW-0853">WD repeat</keyword>
<dbReference type="Pfam" id="PF00676">
    <property type="entry name" value="E1_dh"/>
    <property type="match status" value="1"/>
</dbReference>
<dbReference type="SUPFAM" id="SSF52518">
    <property type="entry name" value="Thiamin diphosphate-binding fold (THDP-binding)"/>
    <property type="match status" value="1"/>
</dbReference>
<comment type="caution">
    <text evidence="12">The sequence shown here is derived from an EMBL/GenBank/DDBJ whole genome shotgun (WGS) entry which is preliminary data.</text>
</comment>
<feature type="domain" description="Dehydrogenase E1 component" evidence="11">
    <location>
        <begin position="2"/>
        <end position="182"/>
    </location>
</feature>
<gene>
    <name evidence="12" type="ORF">OBRU01_10162</name>
</gene>
<dbReference type="InterPro" id="IPR029061">
    <property type="entry name" value="THDP-binding"/>
</dbReference>
<name>A0A0L7LCI2_OPEBR</name>
<evidence type="ECO:0000259" key="11">
    <source>
        <dbReference type="Pfam" id="PF00676"/>
    </source>
</evidence>
<reference evidence="12 13" key="1">
    <citation type="journal article" date="2015" name="Genome Biol. Evol.">
        <title>The genome of winter moth (Operophtera brumata) provides a genomic perspective on sexual dimorphism and phenology.</title>
        <authorList>
            <person name="Derks M.F."/>
            <person name="Smit S."/>
            <person name="Salis L."/>
            <person name="Schijlen E."/>
            <person name="Bossers A."/>
            <person name="Mateman C."/>
            <person name="Pijl A.S."/>
            <person name="de Ridder D."/>
            <person name="Groenen M.A."/>
            <person name="Visser M.E."/>
            <person name="Megens H.J."/>
        </authorList>
    </citation>
    <scope>NUCLEOTIDE SEQUENCE [LARGE SCALE GENOMIC DNA]</scope>
    <source>
        <strain evidence="12">WM2013NL</strain>
        <tissue evidence="12">Head and thorax</tissue>
    </source>
</reference>
<dbReference type="InterPro" id="IPR051973">
    <property type="entry name" value="tRNA_Anticodon_Mtase-Reg"/>
</dbReference>
<comment type="subcellular location">
    <subcellularLocation>
        <location evidence="1">Cytoplasm</location>
    </subcellularLocation>
</comment>
<keyword evidence="5" id="KW-0677">Repeat</keyword>
<feature type="repeat" description="WD" evidence="10">
    <location>
        <begin position="305"/>
        <end position="336"/>
    </location>
</feature>
<dbReference type="SUPFAM" id="SSF50998">
    <property type="entry name" value="Quinoprotein alcohol dehydrogenase-like"/>
    <property type="match status" value="1"/>
</dbReference>
<dbReference type="Gene3D" id="3.40.50.970">
    <property type="match status" value="1"/>
</dbReference>
<evidence type="ECO:0000313" key="13">
    <source>
        <dbReference type="Proteomes" id="UP000037510"/>
    </source>
</evidence>
<dbReference type="Proteomes" id="UP000037510">
    <property type="component" value="Unassembled WGS sequence"/>
</dbReference>
<dbReference type="GO" id="GO:0030488">
    <property type="term" value="P:tRNA methylation"/>
    <property type="evidence" value="ECO:0007669"/>
    <property type="project" value="TreeGrafter"/>
</dbReference>
<keyword evidence="6" id="KW-0809">Transit peptide</keyword>
<dbReference type="STRING" id="104452.A0A0L7LCI2"/>
<keyword evidence="4" id="KW-0819">tRNA processing</keyword>
<dbReference type="CDD" id="cd02000">
    <property type="entry name" value="TPP_E1_PDC_ADC_BCADC"/>
    <property type="match status" value="1"/>
</dbReference>
<dbReference type="InterPro" id="IPR001680">
    <property type="entry name" value="WD40_rpt"/>
</dbReference>
<dbReference type="AlphaFoldDB" id="A0A0L7LCI2"/>